<feature type="compositionally biased region" description="Acidic residues" evidence="1">
    <location>
        <begin position="202"/>
        <end position="218"/>
    </location>
</feature>
<dbReference type="EMBL" id="JBJQOH010000006">
    <property type="protein sequence ID" value="KAL3684635.1"/>
    <property type="molecule type" value="Genomic_DNA"/>
</dbReference>
<proteinExistence type="predicted"/>
<feature type="compositionally biased region" description="Polar residues" evidence="1">
    <location>
        <begin position="28"/>
        <end position="40"/>
    </location>
</feature>
<evidence type="ECO:0000313" key="2">
    <source>
        <dbReference type="EMBL" id="KAL3684635.1"/>
    </source>
</evidence>
<feature type="compositionally biased region" description="Acidic residues" evidence="1">
    <location>
        <begin position="183"/>
        <end position="192"/>
    </location>
</feature>
<dbReference type="Proteomes" id="UP001633002">
    <property type="component" value="Unassembled WGS sequence"/>
</dbReference>
<evidence type="ECO:0000256" key="1">
    <source>
        <dbReference type="SAM" id="MobiDB-lite"/>
    </source>
</evidence>
<gene>
    <name evidence="2" type="ORF">R1sor_002657</name>
</gene>
<protein>
    <submittedName>
        <fullName evidence="2">Uncharacterized protein</fullName>
    </submittedName>
</protein>
<name>A0ABD3H2L1_9MARC</name>
<evidence type="ECO:0000313" key="3">
    <source>
        <dbReference type="Proteomes" id="UP001633002"/>
    </source>
</evidence>
<feature type="region of interest" description="Disordered" evidence="1">
    <location>
        <begin position="141"/>
        <end position="225"/>
    </location>
</feature>
<accession>A0ABD3H2L1</accession>
<comment type="caution">
    <text evidence="2">The sequence shown here is derived from an EMBL/GenBank/DDBJ whole genome shotgun (WGS) entry which is preliminary data.</text>
</comment>
<feature type="compositionally biased region" description="Acidic residues" evidence="1">
    <location>
        <begin position="47"/>
        <end position="59"/>
    </location>
</feature>
<feature type="compositionally biased region" description="Polar residues" evidence="1">
    <location>
        <begin position="81"/>
        <end position="101"/>
    </location>
</feature>
<reference evidence="2 3" key="1">
    <citation type="submission" date="2024-09" db="EMBL/GenBank/DDBJ databases">
        <title>Chromosome-scale assembly of Riccia sorocarpa.</title>
        <authorList>
            <person name="Paukszto L."/>
        </authorList>
    </citation>
    <scope>NUCLEOTIDE SEQUENCE [LARGE SCALE GENOMIC DNA]</scope>
    <source>
        <strain evidence="2">LP-2024</strain>
        <tissue evidence="2">Aerial parts of the thallus</tissue>
    </source>
</reference>
<keyword evidence="3" id="KW-1185">Reference proteome</keyword>
<organism evidence="2 3">
    <name type="scientific">Riccia sorocarpa</name>
    <dbReference type="NCBI Taxonomy" id="122646"/>
    <lineage>
        <taxon>Eukaryota</taxon>
        <taxon>Viridiplantae</taxon>
        <taxon>Streptophyta</taxon>
        <taxon>Embryophyta</taxon>
        <taxon>Marchantiophyta</taxon>
        <taxon>Marchantiopsida</taxon>
        <taxon>Marchantiidae</taxon>
        <taxon>Marchantiales</taxon>
        <taxon>Ricciaceae</taxon>
        <taxon>Riccia</taxon>
    </lineage>
</organism>
<sequence>MQGPGTKGDKRTMQSKGAAAEPEKHRTPSSPQAPKTNQVSPGVFEVEMTEENEELEEPQCEPAGESPASKTAPVYDKYPEKTTSSEVETGNQLGLVSSDISLGNRAPNPNRDFMAESNRLIQEALNTAEAARSIFNPGVAGKEAENAASTQENPKLESPKEIEAKTDIEESPVIDQGTVWADVNDDSEPEEQRDERERDAEVENLAEQDDPSEEENEASLDNSAVERKRARVFAGRAEPFGCCLVQSR</sequence>
<dbReference type="AlphaFoldDB" id="A0ABD3H2L1"/>
<feature type="compositionally biased region" description="Basic and acidic residues" evidence="1">
    <location>
        <begin position="154"/>
        <end position="168"/>
    </location>
</feature>
<feature type="region of interest" description="Disordered" evidence="1">
    <location>
        <begin position="1"/>
        <end position="111"/>
    </location>
</feature>